<dbReference type="GO" id="GO:0003723">
    <property type="term" value="F:RNA binding"/>
    <property type="evidence" value="ECO:0007669"/>
    <property type="project" value="UniProtKB-UniRule"/>
</dbReference>
<evidence type="ECO:0000259" key="10">
    <source>
        <dbReference type="SMART" id="SM00650"/>
    </source>
</evidence>
<dbReference type="CDD" id="cd02440">
    <property type="entry name" value="AdoMet_MTases"/>
    <property type="match status" value="1"/>
</dbReference>
<dbReference type="PROSITE" id="PS51689">
    <property type="entry name" value="SAM_RNA_A_N6_MT"/>
    <property type="match status" value="1"/>
</dbReference>
<dbReference type="Pfam" id="PF00398">
    <property type="entry name" value="RrnaAD"/>
    <property type="match status" value="1"/>
</dbReference>
<evidence type="ECO:0000313" key="12">
    <source>
        <dbReference type="Proteomes" id="UP000036780"/>
    </source>
</evidence>
<feature type="binding site" evidence="8">
    <location>
        <position position="25"/>
    </location>
    <ligand>
        <name>S-adenosyl-L-methionine</name>
        <dbReference type="ChEBI" id="CHEBI:59789"/>
    </ligand>
</feature>
<feature type="binding site" evidence="8">
    <location>
        <position position="73"/>
    </location>
    <ligand>
        <name>S-adenosyl-L-methionine</name>
        <dbReference type="ChEBI" id="CHEBI:59789"/>
    </ligand>
</feature>
<feature type="binding site" evidence="8">
    <location>
        <position position="98"/>
    </location>
    <ligand>
        <name>S-adenosyl-L-methionine</name>
        <dbReference type="ChEBI" id="CHEBI:59789"/>
    </ligand>
</feature>
<evidence type="ECO:0000256" key="8">
    <source>
        <dbReference type="PROSITE-ProRule" id="PRU01026"/>
    </source>
</evidence>
<feature type="binding site" evidence="8">
    <location>
        <position position="52"/>
    </location>
    <ligand>
        <name>S-adenosyl-L-methionine</name>
        <dbReference type="ChEBI" id="CHEBI:59789"/>
    </ligand>
</feature>
<organism evidence="11 12">
    <name type="scientific">Virgibacillus pantothenticus</name>
    <dbReference type="NCBI Taxonomy" id="1473"/>
    <lineage>
        <taxon>Bacteria</taxon>
        <taxon>Bacillati</taxon>
        <taxon>Bacillota</taxon>
        <taxon>Bacilli</taxon>
        <taxon>Bacillales</taxon>
        <taxon>Bacillaceae</taxon>
        <taxon>Virgibacillus</taxon>
    </lineage>
</organism>
<keyword evidence="3 8" id="KW-0808">Transferase</keyword>
<evidence type="ECO:0000256" key="5">
    <source>
        <dbReference type="ARBA" id="ARBA00022884"/>
    </source>
</evidence>
<keyword evidence="5 8" id="KW-0694">RNA-binding</keyword>
<evidence type="ECO:0000256" key="7">
    <source>
        <dbReference type="ARBA" id="ARBA00030809"/>
    </source>
</evidence>
<accession>A0A0L0QV03</accession>
<dbReference type="NCBIfam" id="NF000499">
    <property type="entry name" value="Erm23S_rRNA_broad"/>
    <property type="match status" value="1"/>
</dbReference>
<keyword evidence="2 8" id="KW-0489">Methyltransferase</keyword>
<evidence type="ECO:0000256" key="1">
    <source>
        <dbReference type="ARBA" id="ARBA00016505"/>
    </source>
</evidence>
<dbReference type="Proteomes" id="UP000036780">
    <property type="component" value="Unassembled WGS sequence"/>
</dbReference>
<dbReference type="GeneID" id="66869296"/>
<dbReference type="AlphaFoldDB" id="A0A0L0QV03"/>
<evidence type="ECO:0000256" key="4">
    <source>
        <dbReference type="ARBA" id="ARBA00022691"/>
    </source>
</evidence>
<dbReference type="GO" id="GO:0000179">
    <property type="term" value="F:rRNA (adenine-N6,N6-)-dimethyltransferase activity"/>
    <property type="evidence" value="ECO:0007669"/>
    <property type="project" value="UniProtKB-UniRule"/>
</dbReference>
<sequence>MTKKMHKYSGKKLSRGEPPNYLGQHLLHKKQVLYEMIKKASVSKQDTVLELGAGKGALTTILAQKAAKVLAVEYDHTFVQILKLKTAKNKNTQIIHEDILKINLPKKKYVVVASIPYAITTPIMKMLLNHPSGAFDRGVIIMEKGAGKRFTATFIRNAYVLVWRMWFDLTYMKDVSRDCFSPPPKVDSAMIKITRKNQPLIENKHYMAFLGLAQYALKQPKASMEMVLKGVFTAPQMKHLKRNLGVKSSTMIGKLPEEQWQVVFYTMIQHVARPLWPKPTNPKKGSHKRTR</sequence>
<comment type="similarity">
    <text evidence="8">Belongs to the class I-like SAM-binding methyltransferase superfamily. rRNA adenine N(6)-methyltransferase family.</text>
</comment>
<feature type="binding site" evidence="8">
    <location>
        <position position="114"/>
    </location>
    <ligand>
        <name>S-adenosyl-L-methionine</name>
        <dbReference type="ChEBI" id="CHEBI:59789"/>
    </ligand>
</feature>
<feature type="domain" description="Ribosomal RNA adenine methylase transferase N-terminal" evidence="10">
    <location>
        <begin position="32"/>
        <end position="197"/>
    </location>
</feature>
<protein>
    <recommendedName>
        <fullName evidence="1">rRNA adenine N-6-methyltransferase</fullName>
    </recommendedName>
    <alternativeName>
        <fullName evidence="7">Erythromycin resistance protein</fullName>
    </alternativeName>
    <alternativeName>
        <fullName evidence="6">Macrolide-lincosamide-streptogramin B resistance protein</fullName>
    </alternativeName>
</protein>
<gene>
    <name evidence="11" type="ORF">AFK71_01950</name>
</gene>
<evidence type="ECO:0000313" key="11">
    <source>
        <dbReference type="EMBL" id="KNE22406.1"/>
    </source>
</evidence>
<dbReference type="PROSITE" id="PS01131">
    <property type="entry name" value="RRNA_A_DIMETH"/>
    <property type="match status" value="1"/>
</dbReference>
<dbReference type="InterPro" id="IPR001737">
    <property type="entry name" value="KsgA/Erm"/>
</dbReference>
<keyword evidence="12" id="KW-1185">Reference proteome</keyword>
<dbReference type="InterPro" id="IPR020598">
    <property type="entry name" value="rRNA_Ade_methylase_Trfase_N"/>
</dbReference>
<dbReference type="Gene3D" id="3.40.50.150">
    <property type="entry name" value="Vaccinia Virus protein VP39"/>
    <property type="match status" value="1"/>
</dbReference>
<dbReference type="SUPFAM" id="SSF53335">
    <property type="entry name" value="S-adenosyl-L-methionine-dependent methyltransferases"/>
    <property type="match status" value="1"/>
</dbReference>
<reference evidence="12" key="1">
    <citation type="submission" date="2015-07" db="EMBL/GenBank/DDBJ databases">
        <title>Fjat-10053 dsm26.</title>
        <authorList>
            <person name="Liu B."/>
            <person name="Wang J."/>
            <person name="Zhu Y."/>
            <person name="Liu G."/>
            <person name="Chen Q."/>
            <person name="Chen Z."/>
            <person name="Lan J."/>
            <person name="Che J."/>
            <person name="Ge C."/>
            <person name="Shi H."/>
            <person name="Pan Z."/>
            <person name="Liu X."/>
        </authorList>
    </citation>
    <scope>NUCLEOTIDE SEQUENCE [LARGE SCALE GENOMIC DNA]</scope>
    <source>
        <strain evidence="12">DSM 26</strain>
    </source>
</reference>
<proteinExistence type="inferred from homology"/>
<dbReference type="PANTHER" id="PTHR11727">
    <property type="entry name" value="DIMETHYLADENOSINE TRANSFERASE"/>
    <property type="match status" value="1"/>
</dbReference>
<dbReference type="PANTHER" id="PTHR11727:SF7">
    <property type="entry name" value="DIMETHYLADENOSINE TRANSFERASE-RELATED"/>
    <property type="match status" value="1"/>
</dbReference>
<feature type="compositionally biased region" description="Basic residues" evidence="9">
    <location>
        <begin position="1"/>
        <end position="13"/>
    </location>
</feature>
<dbReference type="InterPro" id="IPR029063">
    <property type="entry name" value="SAM-dependent_MTases_sf"/>
</dbReference>
<evidence type="ECO:0000256" key="6">
    <source>
        <dbReference type="ARBA" id="ARBA00029941"/>
    </source>
</evidence>
<keyword evidence="4 8" id="KW-0949">S-adenosyl-L-methionine</keyword>
<dbReference type="InterPro" id="IPR023165">
    <property type="entry name" value="rRNA_Ade_diMease-like_C"/>
</dbReference>
<dbReference type="PATRIC" id="fig|1473.5.peg.3305"/>
<dbReference type="OrthoDB" id="9786598at2"/>
<name>A0A0L0QV03_VIRPA</name>
<feature type="region of interest" description="Disordered" evidence="9">
    <location>
        <begin position="1"/>
        <end position="20"/>
    </location>
</feature>
<dbReference type="RefSeq" id="WP_050349880.1">
    <property type="nucleotide sequence ID" value="NZ_BOSN01000003.1"/>
</dbReference>
<dbReference type="InterPro" id="IPR020596">
    <property type="entry name" value="rRNA_Ade_Mease_Trfase_CS"/>
</dbReference>
<evidence type="ECO:0000256" key="3">
    <source>
        <dbReference type="ARBA" id="ARBA00022679"/>
    </source>
</evidence>
<dbReference type="SMART" id="SM00650">
    <property type="entry name" value="rADc"/>
    <property type="match status" value="1"/>
</dbReference>
<evidence type="ECO:0000256" key="9">
    <source>
        <dbReference type="SAM" id="MobiDB-lite"/>
    </source>
</evidence>
<comment type="caution">
    <text evidence="11">The sequence shown here is derived from an EMBL/GenBank/DDBJ whole genome shotgun (WGS) entry which is preliminary data.</text>
</comment>
<feature type="binding site" evidence="8">
    <location>
        <position position="27"/>
    </location>
    <ligand>
        <name>S-adenosyl-L-methionine</name>
        <dbReference type="ChEBI" id="CHEBI:59789"/>
    </ligand>
</feature>
<evidence type="ECO:0000256" key="2">
    <source>
        <dbReference type="ARBA" id="ARBA00022603"/>
    </source>
</evidence>
<dbReference type="Gene3D" id="1.10.8.100">
    <property type="entry name" value="Ribosomal RNA adenine dimethylase-like, domain 2"/>
    <property type="match status" value="1"/>
</dbReference>
<dbReference type="EMBL" id="LGTO01000002">
    <property type="protein sequence ID" value="KNE22406.1"/>
    <property type="molecule type" value="Genomic_DNA"/>
</dbReference>